<dbReference type="PANTHER" id="PTHR11669">
    <property type="entry name" value="REPLICATION FACTOR C / DNA POLYMERASE III GAMMA-TAU SUBUNIT"/>
    <property type="match status" value="1"/>
</dbReference>
<keyword evidence="10" id="KW-1185">Reference proteome</keyword>
<dbReference type="InterPro" id="IPR050238">
    <property type="entry name" value="DNA_Rep/Repair_Clamp_Loader"/>
</dbReference>
<keyword evidence="6" id="KW-0239">DNA-directed DNA polymerase</keyword>
<keyword evidence="4" id="KW-0548">Nucleotidyltransferase</keyword>
<proteinExistence type="predicted"/>
<dbReference type="AlphaFoldDB" id="A0A6N7XC58"/>
<dbReference type="GO" id="GO:0003677">
    <property type="term" value="F:DNA binding"/>
    <property type="evidence" value="ECO:0007669"/>
    <property type="project" value="InterPro"/>
</dbReference>
<evidence type="ECO:0000313" key="10">
    <source>
        <dbReference type="Proteomes" id="UP000469325"/>
    </source>
</evidence>
<keyword evidence="5" id="KW-0235">DNA replication</keyword>
<gene>
    <name evidence="9" type="ORF">FYJ68_02505</name>
</gene>
<evidence type="ECO:0000256" key="5">
    <source>
        <dbReference type="ARBA" id="ARBA00022705"/>
    </source>
</evidence>
<dbReference type="RefSeq" id="WP_154433710.1">
    <property type="nucleotide sequence ID" value="NZ_VUNC01000001.1"/>
</dbReference>
<dbReference type="InterPro" id="IPR015199">
    <property type="entry name" value="DNA_pol_III_delta_C"/>
</dbReference>
<evidence type="ECO:0000256" key="1">
    <source>
        <dbReference type="ARBA" id="ARBA00012417"/>
    </source>
</evidence>
<dbReference type="InterPro" id="IPR027417">
    <property type="entry name" value="P-loop_NTPase"/>
</dbReference>
<sequence>MASVDGVPLPSALACLSQQPRVQEFLGDAVREGRVSHAYLFVGAPGSGMDEAARALAQCIVCPNGGDGTCDECIRVSHGTHPDVHVYEPGSVTGYLVSQVRELIADVSLAPVRAPGKVYVIREAALLRGAAANALLKTIEEPPEGVYFILIARTAAALLPTIVSRCQQVPFRIVSPDAAQRAVEAKSGIGGTDARVALSVAGTPDRAAEFLASSGRREVRRLVVQTLGELANDDSWDVLVAARQIVEAVKAPLADVRSAQEAALGQEGDYLPAKALKQLEDANRRELTARERSGMMEALSAAESLLRDVLLRCEGIPEGIVNEDAADVVDRLASSTPTEGVVRALEAVRSAADDLAHNVTPQLAIEAMLLSVKEALACPPSYR</sequence>
<dbReference type="GO" id="GO:0006261">
    <property type="term" value="P:DNA-templated DNA replication"/>
    <property type="evidence" value="ECO:0007669"/>
    <property type="project" value="TreeGrafter"/>
</dbReference>
<dbReference type="Proteomes" id="UP000469325">
    <property type="component" value="Unassembled WGS sequence"/>
</dbReference>
<name>A0A6N7XC58_9ACTN</name>
<evidence type="ECO:0000259" key="8">
    <source>
        <dbReference type="Pfam" id="PF09115"/>
    </source>
</evidence>
<evidence type="ECO:0000256" key="3">
    <source>
        <dbReference type="ARBA" id="ARBA00022679"/>
    </source>
</evidence>
<evidence type="ECO:0000256" key="2">
    <source>
        <dbReference type="ARBA" id="ARBA00014363"/>
    </source>
</evidence>
<comment type="catalytic activity">
    <reaction evidence="7">
        <text>DNA(n) + a 2'-deoxyribonucleoside 5'-triphosphate = DNA(n+1) + diphosphate</text>
        <dbReference type="Rhea" id="RHEA:22508"/>
        <dbReference type="Rhea" id="RHEA-COMP:17339"/>
        <dbReference type="Rhea" id="RHEA-COMP:17340"/>
        <dbReference type="ChEBI" id="CHEBI:33019"/>
        <dbReference type="ChEBI" id="CHEBI:61560"/>
        <dbReference type="ChEBI" id="CHEBI:173112"/>
        <dbReference type="EC" id="2.7.7.7"/>
    </reaction>
</comment>
<organism evidence="9 10">
    <name type="scientific">Olsenella porci</name>
    <dbReference type="NCBI Taxonomy" id="2652279"/>
    <lineage>
        <taxon>Bacteria</taxon>
        <taxon>Bacillati</taxon>
        <taxon>Actinomycetota</taxon>
        <taxon>Coriobacteriia</taxon>
        <taxon>Coriobacteriales</taxon>
        <taxon>Atopobiaceae</taxon>
        <taxon>Olsenella</taxon>
    </lineage>
</organism>
<evidence type="ECO:0000313" key="9">
    <source>
        <dbReference type="EMBL" id="MST71983.1"/>
    </source>
</evidence>
<dbReference type="GO" id="GO:0003887">
    <property type="term" value="F:DNA-directed DNA polymerase activity"/>
    <property type="evidence" value="ECO:0007669"/>
    <property type="project" value="UniProtKB-KW"/>
</dbReference>
<evidence type="ECO:0000256" key="4">
    <source>
        <dbReference type="ARBA" id="ARBA00022695"/>
    </source>
</evidence>
<dbReference type="Pfam" id="PF13177">
    <property type="entry name" value="DNA_pol3_delta2"/>
    <property type="match status" value="1"/>
</dbReference>
<feature type="domain" description="DNA polymerase III delta subunit C-terminal" evidence="8">
    <location>
        <begin position="304"/>
        <end position="372"/>
    </location>
</feature>
<comment type="caution">
    <text evidence="9">The sequence shown here is derived from an EMBL/GenBank/DDBJ whole genome shotgun (WGS) entry which is preliminary data.</text>
</comment>
<evidence type="ECO:0000256" key="6">
    <source>
        <dbReference type="ARBA" id="ARBA00022932"/>
    </source>
</evidence>
<dbReference type="Gene3D" id="3.40.50.300">
    <property type="entry name" value="P-loop containing nucleotide triphosphate hydrolases"/>
    <property type="match status" value="1"/>
</dbReference>
<dbReference type="EC" id="2.7.7.7" evidence="1"/>
<evidence type="ECO:0000256" key="7">
    <source>
        <dbReference type="ARBA" id="ARBA00049244"/>
    </source>
</evidence>
<dbReference type="EMBL" id="VUNC01000001">
    <property type="protein sequence ID" value="MST71983.1"/>
    <property type="molecule type" value="Genomic_DNA"/>
</dbReference>
<dbReference type="GO" id="GO:0009360">
    <property type="term" value="C:DNA polymerase III complex"/>
    <property type="evidence" value="ECO:0007669"/>
    <property type="project" value="InterPro"/>
</dbReference>
<protein>
    <recommendedName>
        <fullName evidence="2">DNA polymerase III subunit delta'</fullName>
        <ecNumber evidence="1">2.7.7.7</ecNumber>
    </recommendedName>
</protein>
<accession>A0A6N7XC58</accession>
<keyword evidence="3" id="KW-0808">Transferase</keyword>
<reference evidence="9 10" key="1">
    <citation type="submission" date="2019-08" db="EMBL/GenBank/DDBJ databases">
        <title>In-depth cultivation of the pig gut microbiome towards novel bacterial diversity and tailored functional studies.</title>
        <authorList>
            <person name="Wylensek D."/>
            <person name="Hitch T.C.A."/>
            <person name="Clavel T."/>
        </authorList>
    </citation>
    <scope>NUCLEOTIDE SEQUENCE [LARGE SCALE GENOMIC DNA]</scope>
    <source>
        <strain evidence="9 10">CA-Schmier-601-WT-1</strain>
    </source>
</reference>
<dbReference type="Pfam" id="PF09115">
    <property type="entry name" value="DNApol3-delta_C"/>
    <property type="match status" value="1"/>
</dbReference>
<dbReference type="PANTHER" id="PTHR11669:SF8">
    <property type="entry name" value="DNA POLYMERASE III SUBUNIT DELTA"/>
    <property type="match status" value="1"/>
</dbReference>
<dbReference type="SUPFAM" id="SSF52540">
    <property type="entry name" value="P-loop containing nucleoside triphosphate hydrolases"/>
    <property type="match status" value="1"/>
</dbReference>